<name>A0AA39NXL3_9AGAR</name>
<dbReference type="EMBL" id="JAUEPR010000031">
    <property type="protein sequence ID" value="KAK0473740.1"/>
    <property type="molecule type" value="Genomic_DNA"/>
</dbReference>
<feature type="region of interest" description="Disordered" evidence="1">
    <location>
        <begin position="77"/>
        <end position="99"/>
    </location>
</feature>
<evidence type="ECO:0000313" key="2">
    <source>
        <dbReference type="EMBL" id="KAK0473740.1"/>
    </source>
</evidence>
<dbReference type="AlphaFoldDB" id="A0AA39NXL3"/>
<keyword evidence="3" id="KW-1185">Reference proteome</keyword>
<evidence type="ECO:0000313" key="3">
    <source>
        <dbReference type="Proteomes" id="UP001175227"/>
    </source>
</evidence>
<gene>
    <name evidence="2" type="ORF">IW261DRAFT_1656857</name>
</gene>
<feature type="region of interest" description="Disordered" evidence="1">
    <location>
        <begin position="187"/>
        <end position="212"/>
    </location>
</feature>
<reference evidence="2" key="1">
    <citation type="submission" date="2023-06" db="EMBL/GenBank/DDBJ databases">
        <authorList>
            <consortium name="Lawrence Berkeley National Laboratory"/>
            <person name="Ahrendt S."/>
            <person name="Sahu N."/>
            <person name="Indic B."/>
            <person name="Wong-Bajracharya J."/>
            <person name="Merenyi Z."/>
            <person name="Ke H.-M."/>
            <person name="Monk M."/>
            <person name="Kocsube S."/>
            <person name="Drula E."/>
            <person name="Lipzen A."/>
            <person name="Balint B."/>
            <person name="Henrissat B."/>
            <person name="Andreopoulos B."/>
            <person name="Martin F.M."/>
            <person name="Harder C.B."/>
            <person name="Rigling D."/>
            <person name="Ford K.L."/>
            <person name="Foster G.D."/>
            <person name="Pangilinan J."/>
            <person name="Papanicolaou A."/>
            <person name="Barry K."/>
            <person name="LaButti K."/>
            <person name="Viragh M."/>
            <person name="Koriabine M."/>
            <person name="Yan M."/>
            <person name="Riley R."/>
            <person name="Champramary S."/>
            <person name="Plett K.L."/>
            <person name="Tsai I.J."/>
            <person name="Slot J."/>
            <person name="Sipos G."/>
            <person name="Plett J."/>
            <person name="Nagy L.G."/>
            <person name="Grigoriev I.V."/>
        </authorList>
    </citation>
    <scope>NUCLEOTIDE SEQUENCE</scope>
    <source>
        <strain evidence="2">ICMP 16352</strain>
    </source>
</reference>
<comment type="caution">
    <text evidence="2">The sequence shown here is derived from an EMBL/GenBank/DDBJ whole genome shotgun (WGS) entry which is preliminary data.</text>
</comment>
<proteinExistence type="predicted"/>
<organism evidence="2 3">
    <name type="scientific">Armillaria novae-zelandiae</name>
    <dbReference type="NCBI Taxonomy" id="153914"/>
    <lineage>
        <taxon>Eukaryota</taxon>
        <taxon>Fungi</taxon>
        <taxon>Dikarya</taxon>
        <taxon>Basidiomycota</taxon>
        <taxon>Agaricomycotina</taxon>
        <taxon>Agaricomycetes</taxon>
        <taxon>Agaricomycetidae</taxon>
        <taxon>Agaricales</taxon>
        <taxon>Marasmiineae</taxon>
        <taxon>Physalacriaceae</taxon>
        <taxon>Armillaria</taxon>
    </lineage>
</organism>
<protein>
    <submittedName>
        <fullName evidence="2">Uncharacterized protein</fullName>
    </submittedName>
</protein>
<feature type="compositionally biased region" description="Acidic residues" evidence="1">
    <location>
        <begin position="195"/>
        <end position="209"/>
    </location>
</feature>
<dbReference type="Proteomes" id="UP001175227">
    <property type="component" value="Unassembled WGS sequence"/>
</dbReference>
<sequence>MLTPIDRGLKTLEGQNVTCSDVFFVYIGIAIGFMHVFETNQDALLMLENEQLHQNSDGKEQASELIAQLTGSSQNFSDGCTRSHHSTSHAAVSPSEMCDEHTASKMTALNTAKRNGLTGQHIIEMAQLQQHWMYGLDSPRYQHQTHLTLPKGPSQSAKSQKAYLPTPTLQDLLNPATDVDIESLFTNPDPYGIDELTDDDGNESDDNEAEQTVTRGAPRLIIDNLVDLMQPRLIARYDGGAVQESKKSSTLLQKSSGKSAPWVPEKFSMADIDF</sequence>
<evidence type="ECO:0000256" key="1">
    <source>
        <dbReference type="SAM" id="MobiDB-lite"/>
    </source>
</evidence>
<accession>A0AA39NXL3</accession>